<gene>
    <name evidence="3" type="ORF">MJO52_10425</name>
</gene>
<dbReference type="InterPro" id="IPR010496">
    <property type="entry name" value="AL/BT2_dom"/>
</dbReference>
<sequence length="237" mass="26162">MMKNLTKARSKLSVAIAAAVMLGSAGCERVPVSNAQQVGGEWRYLFDGETLQGWTGTNGSQIGEAWQVVNGNLVLTAGGAGDLVTAEQFEDFELQLEWKISEGGNSGIIYRVADGDAPVWMSGMEYQVLDNAAFPNLEKPSHSAGSVFDMYAPSEESVKPAGQFNQTRIRVENGKVEHWLNGNKIVSYELWSEDWGKRLAGSKFSNYPDFARSESGYIALQDHGDKVWYRNIKIREL</sequence>
<dbReference type="RefSeq" id="WP_252085876.1">
    <property type="nucleotide sequence ID" value="NZ_CP092418.1"/>
</dbReference>
<dbReference type="EMBL" id="CP092418">
    <property type="protein sequence ID" value="USD23531.1"/>
    <property type="molecule type" value="Genomic_DNA"/>
</dbReference>
<evidence type="ECO:0000256" key="1">
    <source>
        <dbReference type="SAM" id="SignalP"/>
    </source>
</evidence>
<evidence type="ECO:0000313" key="3">
    <source>
        <dbReference type="EMBL" id="USD23531.1"/>
    </source>
</evidence>
<evidence type="ECO:0000259" key="2">
    <source>
        <dbReference type="Pfam" id="PF06439"/>
    </source>
</evidence>
<name>A0ABY4VGT2_9GAMM</name>
<proteinExistence type="predicted"/>
<feature type="domain" description="3-keto-alpha-glucoside-1,2-lyase/3-keto-2-hydroxy-glucal hydratase" evidence="2">
    <location>
        <begin position="41"/>
        <end position="235"/>
    </location>
</feature>
<dbReference type="Pfam" id="PF06439">
    <property type="entry name" value="3keto-disac_hyd"/>
    <property type="match status" value="1"/>
</dbReference>
<feature type="chain" id="PRO_5046210845" evidence="1">
    <location>
        <begin position="28"/>
        <end position="237"/>
    </location>
</feature>
<keyword evidence="1" id="KW-0732">Signal</keyword>
<accession>A0ABY4VGT2</accession>
<feature type="signal peptide" evidence="1">
    <location>
        <begin position="1"/>
        <end position="27"/>
    </location>
</feature>
<keyword evidence="4" id="KW-1185">Reference proteome</keyword>
<reference evidence="3" key="1">
    <citation type="submission" date="2022-02" db="EMBL/GenBank/DDBJ databases">
        <title>Coral-associated bacteria.</title>
        <authorList>
            <person name="Tang K."/>
            <person name="Wang X."/>
        </authorList>
    </citation>
    <scope>NUCLEOTIDE SEQUENCE</scope>
    <source>
        <strain evidence="3">SCSIO 43006</strain>
    </source>
</reference>
<dbReference type="Proteomes" id="UP001055658">
    <property type="component" value="Chromosome"/>
</dbReference>
<dbReference type="PROSITE" id="PS51257">
    <property type="entry name" value="PROKAR_LIPOPROTEIN"/>
    <property type="match status" value="1"/>
</dbReference>
<organism evidence="3 4">
    <name type="scientific">Microbulbifer variabilis</name>
    <dbReference type="NCBI Taxonomy" id="266805"/>
    <lineage>
        <taxon>Bacteria</taxon>
        <taxon>Pseudomonadati</taxon>
        <taxon>Pseudomonadota</taxon>
        <taxon>Gammaproteobacteria</taxon>
        <taxon>Cellvibrionales</taxon>
        <taxon>Microbulbiferaceae</taxon>
        <taxon>Microbulbifer</taxon>
    </lineage>
</organism>
<evidence type="ECO:0000313" key="4">
    <source>
        <dbReference type="Proteomes" id="UP001055658"/>
    </source>
</evidence>
<dbReference type="Gene3D" id="2.60.120.560">
    <property type="entry name" value="Exo-inulinase, domain 1"/>
    <property type="match status" value="1"/>
</dbReference>
<protein>
    <submittedName>
        <fullName evidence="3">DUF1080 domain-containing protein</fullName>
    </submittedName>
</protein>